<dbReference type="EMBL" id="FNYH01000019">
    <property type="protein sequence ID" value="SEI92516.1"/>
    <property type="molecule type" value="Genomic_DNA"/>
</dbReference>
<dbReference type="AlphaFoldDB" id="A0A1H6ULF6"/>
<name>A0A1H6ULF6_9GAMM</name>
<dbReference type="Proteomes" id="UP000242999">
    <property type="component" value="Unassembled WGS sequence"/>
</dbReference>
<keyword evidence="3" id="KW-1185">Reference proteome</keyword>
<dbReference type="RefSeq" id="WP_093312502.1">
    <property type="nucleotide sequence ID" value="NZ_FNYH01000019.1"/>
</dbReference>
<dbReference type="OrthoDB" id="6120729at2"/>
<evidence type="ECO:0000313" key="3">
    <source>
        <dbReference type="Proteomes" id="UP000242999"/>
    </source>
</evidence>
<protein>
    <recommendedName>
        <fullName evidence="4">YheU family protein</fullName>
    </recommendedName>
</protein>
<organism evidence="2 3">
    <name type="scientific">Allopseudospirillum japonicum</name>
    <dbReference type="NCBI Taxonomy" id="64971"/>
    <lineage>
        <taxon>Bacteria</taxon>
        <taxon>Pseudomonadati</taxon>
        <taxon>Pseudomonadota</taxon>
        <taxon>Gammaproteobacteria</taxon>
        <taxon>Oceanospirillales</taxon>
        <taxon>Oceanospirillaceae</taxon>
        <taxon>Allopseudospirillum</taxon>
    </lineage>
</organism>
<evidence type="ECO:0000313" key="2">
    <source>
        <dbReference type="EMBL" id="SEI92516.1"/>
    </source>
</evidence>
<dbReference type="InterPro" id="IPR036685">
    <property type="entry name" value="YehU-like_sf"/>
</dbReference>
<comment type="similarity">
    <text evidence="1">Belongs to the UPF0270 family.</text>
</comment>
<gene>
    <name evidence="2" type="ORF">SAMN05421831_11917</name>
</gene>
<dbReference type="InterPro" id="IPR010648">
    <property type="entry name" value="UPF0270"/>
</dbReference>
<dbReference type="SUPFAM" id="SSF118001">
    <property type="entry name" value="YehU-like"/>
    <property type="match status" value="1"/>
</dbReference>
<dbReference type="Pfam" id="PF06794">
    <property type="entry name" value="UPF0270"/>
    <property type="match status" value="1"/>
</dbReference>
<evidence type="ECO:0000256" key="1">
    <source>
        <dbReference type="ARBA" id="ARBA00006450"/>
    </source>
</evidence>
<dbReference type="Gene3D" id="1.10.10.610">
    <property type="entry name" value="YehU-like"/>
    <property type="match status" value="1"/>
</dbReference>
<reference evidence="3" key="1">
    <citation type="submission" date="2016-10" db="EMBL/GenBank/DDBJ databases">
        <authorList>
            <person name="Varghese N."/>
            <person name="Submissions S."/>
        </authorList>
    </citation>
    <scope>NUCLEOTIDE SEQUENCE [LARGE SCALE GENOMIC DNA]</scope>
    <source>
        <strain evidence="3">DSM 7165</strain>
    </source>
</reference>
<accession>A0A1H6ULF6</accession>
<sequence length="79" mass="9071">MSAIEIPYQTLSSEALQGVLEDFVTRQGYDTTTTEENVQDWVQQVQHALKRGELVLVMDTQSQTPTLLKRQDYQQLIKS</sequence>
<proteinExistence type="inferred from homology"/>
<evidence type="ECO:0008006" key="4">
    <source>
        <dbReference type="Google" id="ProtNLM"/>
    </source>
</evidence>